<dbReference type="Proteomes" id="UP001234297">
    <property type="component" value="Chromosome 2"/>
</dbReference>
<dbReference type="EMBL" id="CM056810">
    <property type="protein sequence ID" value="KAJ8645641.1"/>
    <property type="molecule type" value="Genomic_DNA"/>
</dbReference>
<keyword evidence="2" id="KW-1185">Reference proteome</keyword>
<evidence type="ECO:0000313" key="2">
    <source>
        <dbReference type="Proteomes" id="UP001234297"/>
    </source>
</evidence>
<name>A0ACC2MIP6_PERAE</name>
<protein>
    <submittedName>
        <fullName evidence="1">Uncharacterized protein</fullName>
    </submittedName>
</protein>
<sequence>MRKGPSPSRRRRSKRGCRWPKGHARSSQGLGLPEAEGGGISSWGQRQCVESILQCSARKSSNKGDCKSSRGGGDDDVVIILICLFFCYRHGIQSSSSSSQWRESDSRF</sequence>
<gene>
    <name evidence="1" type="ORF">MRB53_007389</name>
</gene>
<comment type="caution">
    <text evidence="1">The sequence shown here is derived from an EMBL/GenBank/DDBJ whole genome shotgun (WGS) entry which is preliminary data.</text>
</comment>
<evidence type="ECO:0000313" key="1">
    <source>
        <dbReference type="EMBL" id="KAJ8645641.1"/>
    </source>
</evidence>
<organism evidence="1 2">
    <name type="scientific">Persea americana</name>
    <name type="common">Avocado</name>
    <dbReference type="NCBI Taxonomy" id="3435"/>
    <lineage>
        <taxon>Eukaryota</taxon>
        <taxon>Viridiplantae</taxon>
        <taxon>Streptophyta</taxon>
        <taxon>Embryophyta</taxon>
        <taxon>Tracheophyta</taxon>
        <taxon>Spermatophyta</taxon>
        <taxon>Magnoliopsida</taxon>
        <taxon>Magnoliidae</taxon>
        <taxon>Laurales</taxon>
        <taxon>Lauraceae</taxon>
        <taxon>Persea</taxon>
    </lineage>
</organism>
<proteinExistence type="predicted"/>
<reference evidence="1 2" key="1">
    <citation type="journal article" date="2022" name="Hortic Res">
        <title>A haplotype resolved chromosomal level avocado genome allows analysis of novel avocado genes.</title>
        <authorList>
            <person name="Nath O."/>
            <person name="Fletcher S.J."/>
            <person name="Hayward A."/>
            <person name="Shaw L.M."/>
            <person name="Masouleh A.K."/>
            <person name="Furtado A."/>
            <person name="Henry R.J."/>
            <person name="Mitter N."/>
        </authorList>
    </citation>
    <scope>NUCLEOTIDE SEQUENCE [LARGE SCALE GENOMIC DNA]</scope>
    <source>
        <strain evidence="2">cv. Hass</strain>
    </source>
</reference>
<accession>A0ACC2MIP6</accession>